<evidence type="ECO:0000256" key="1">
    <source>
        <dbReference type="SAM" id="MobiDB-lite"/>
    </source>
</evidence>
<dbReference type="Gramene" id="OMO50354">
    <property type="protein sequence ID" value="OMO50354"/>
    <property type="gene ID" value="CCACVL1_30495"/>
</dbReference>
<gene>
    <name evidence="2" type="ORF">CCACVL1_30495</name>
</gene>
<reference evidence="2 3" key="1">
    <citation type="submission" date="2013-09" db="EMBL/GenBank/DDBJ databases">
        <title>Corchorus capsularis genome sequencing.</title>
        <authorList>
            <person name="Alam M."/>
            <person name="Haque M.S."/>
            <person name="Islam M.S."/>
            <person name="Emdad E.M."/>
            <person name="Islam M.M."/>
            <person name="Ahmed B."/>
            <person name="Halim A."/>
            <person name="Hossen Q.M.M."/>
            <person name="Hossain M.Z."/>
            <person name="Ahmed R."/>
            <person name="Khan M.M."/>
            <person name="Islam R."/>
            <person name="Rashid M.M."/>
            <person name="Khan S.A."/>
            <person name="Rahman M.S."/>
            <person name="Alam M."/>
        </authorList>
    </citation>
    <scope>NUCLEOTIDE SEQUENCE [LARGE SCALE GENOMIC DNA]</scope>
    <source>
        <strain evidence="3">cv. CVL-1</strain>
        <tissue evidence="2">Whole seedling</tissue>
    </source>
</reference>
<dbReference type="EMBL" id="AWWV01016184">
    <property type="protein sequence ID" value="OMO50354.1"/>
    <property type="molecule type" value="Genomic_DNA"/>
</dbReference>
<accession>A0A1R3FWY3</accession>
<evidence type="ECO:0000313" key="3">
    <source>
        <dbReference type="Proteomes" id="UP000188268"/>
    </source>
</evidence>
<sequence>MTFLIDDPSQEVPRARDEIHIGAMGGRSGYYRGFEYGKQGLIKGNRASRSLLEQQEEKEARTQERFGELEKRQAGQLEKSVPTF</sequence>
<feature type="region of interest" description="Disordered" evidence="1">
    <location>
        <begin position="52"/>
        <end position="84"/>
    </location>
</feature>
<name>A0A1R3FWY3_COCAP</name>
<protein>
    <submittedName>
        <fullName evidence="2">Uncharacterized protein</fullName>
    </submittedName>
</protein>
<dbReference type="AlphaFoldDB" id="A0A1R3FWY3"/>
<evidence type="ECO:0000313" key="2">
    <source>
        <dbReference type="EMBL" id="OMO50354.1"/>
    </source>
</evidence>
<comment type="caution">
    <text evidence="2">The sequence shown here is derived from an EMBL/GenBank/DDBJ whole genome shotgun (WGS) entry which is preliminary data.</text>
</comment>
<organism evidence="2 3">
    <name type="scientific">Corchorus capsularis</name>
    <name type="common">Jute</name>
    <dbReference type="NCBI Taxonomy" id="210143"/>
    <lineage>
        <taxon>Eukaryota</taxon>
        <taxon>Viridiplantae</taxon>
        <taxon>Streptophyta</taxon>
        <taxon>Embryophyta</taxon>
        <taxon>Tracheophyta</taxon>
        <taxon>Spermatophyta</taxon>
        <taxon>Magnoliopsida</taxon>
        <taxon>eudicotyledons</taxon>
        <taxon>Gunneridae</taxon>
        <taxon>Pentapetalae</taxon>
        <taxon>rosids</taxon>
        <taxon>malvids</taxon>
        <taxon>Malvales</taxon>
        <taxon>Malvaceae</taxon>
        <taxon>Grewioideae</taxon>
        <taxon>Apeibeae</taxon>
        <taxon>Corchorus</taxon>
    </lineage>
</organism>
<dbReference type="Proteomes" id="UP000188268">
    <property type="component" value="Unassembled WGS sequence"/>
</dbReference>
<feature type="compositionally biased region" description="Basic and acidic residues" evidence="1">
    <location>
        <begin position="55"/>
        <end position="73"/>
    </location>
</feature>
<proteinExistence type="predicted"/>
<keyword evidence="3" id="KW-1185">Reference proteome</keyword>